<dbReference type="GO" id="GO:0006779">
    <property type="term" value="P:porphyrin-containing compound biosynthetic process"/>
    <property type="evidence" value="ECO:0007669"/>
    <property type="project" value="InterPro"/>
</dbReference>
<keyword evidence="8 10" id="KW-0411">Iron-sulfur</keyword>
<evidence type="ECO:0000256" key="7">
    <source>
        <dbReference type="ARBA" id="ARBA00023004"/>
    </source>
</evidence>
<keyword evidence="10" id="KW-0004">4Fe-4S</keyword>
<dbReference type="NCBIfam" id="TIGR00539">
    <property type="entry name" value="hemN_rel"/>
    <property type="match status" value="1"/>
</dbReference>
<evidence type="ECO:0000256" key="10">
    <source>
        <dbReference type="RuleBase" id="RU364116"/>
    </source>
</evidence>
<evidence type="ECO:0000313" key="13">
    <source>
        <dbReference type="Proteomes" id="UP000189670"/>
    </source>
</evidence>
<proteinExistence type="inferred from homology"/>
<dbReference type="InterPro" id="IPR013785">
    <property type="entry name" value="Aldolase_TIM"/>
</dbReference>
<dbReference type="Proteomes" id="UP000189670">
    <property type="component" value="Unassembled WGS sequence"/>
</dbReference>
<dbReference type="GO" id="GO:0005737">
    <property type="term" value="C:cytoplasm"/>
    <property type="evidence" value="ECO:0007669"/>
    <property type="project" value="UniProtKB-SubCell"/>
</dbReference>
<dbReference type="PROSITE" id="PS51918">
    <property type="entry name" value="RADICAL_SAM"/>
    <property type="match status" value="1"/>
</dbReference>
<keyword evidence="9 10" id="KW-0143">Chaperone</keyword>
<evidence type="ECO:0000256" key="3">
    <source>
        <dbReference type="ARBA" id="ARBA00017228"/>
    </source>
</evidence>
<comment type="function">
    <text evidence="10">Probably acts as a heme chaperone, transferring heme to an unknown acceptor. Binds one molecule of heme per monomer, possibly covalently. Binds 1 [4Fe-4S] cluster. The cluster is coordinated with 3 cysteines and an exchangeable S-adenosyl-L-methionine.</text>
</comment>
<dbReference type="InterPro" id="IPR007197">
    <property type="entry name" value="rSAM"/>
</dbReference>
<name>A0A1V1PB69_9BACT</name>
<dbReference type="GO" id="GO:0051539">
    <property type="term" value="F:4 iron, 4 sulfur cluster binding"/>
    <property type="evidence" value="ECO:0007669"/>
    <property type="project" value="UniProtKB-UniRule"/>
</dbReference>
<keyword evidence="10" id="KW-0963">Cytoplasm</keyword>
<evidence type="ECO:0000256" key="1">
    <source>
        <dbReference type="ARBA" id="ARBA00001966"/>
    </source>
</evidence>
<dbReference type="SUPFAM" id="SSF102114">
    <property type="entry name" value="Radical SAM enzymes"/>
    <property type="match status" value="1"/>
</dbReference>
<reference evidence="13" key="1">
    <citation type="submission" date="2012-11" db="EMBL/GenBank/DDBJ databases">
        <authorList>
            <person name="Lucero-Rivera Y.E."/>
            <person name="Tovar-Ramirez D."/>
        </authorList>
    </citation>
    <scope>NUCLEOTIDE SEQUENCE [LARGE SCALE GENOMIC DNA]</scope>
    <source>
        <strain evidence="13">Araruama</strain>
    </source>
</reference>
<dbReference type="EMBL" id="ATBP01000192">
    <property type="protein sequence ID" value="ETR72026.1"/>
    <property type="molecule type" value="Genomic_DNA"/>
</dbReference>
<comment type="subcellular location">
    <subcellularLocation>
        <location evidence="10">Cytoplasm</location>
    </subcellularLocation>
</comment>
<protein>
    <recommendedName>
        <fullName evidence="3 10">Heme chaperone HemW</fullName>
    </recommendedName>
</protein>
<dbReference type="Gene3D" id="3.20.20.70">
    <property type="entry name" value="Aldolase class I"/>
    <property type="match status" value="1"/>
</dbReference>
<evidence type="ECO:0000256" key="5">
    <source>
        <dbReference type="ARBA" id="ARBA00022691"/>
    </source>
</evidence>
<sequence>MTQIGLYIHIPFCIQKCLYCDFVSITNLSIVKSYINALLQEIQLKSSPDFQINSIYFGGGTPSVLSANHIIHICQWIYKLWNIVQQPEVSIEVNPGTISHDKIHAWQISGINRINIGVQSFHDHHLKLLGRIHTVKQALHAIDCLKDAGFNNIGFDLMYGLPGQTLHEWRTDLETAIVLNPKHMSCYSLTFESGTQFYEMMRHKRIVPLSEKIVRQMMHILMDIMAENRYDHYEISNFASQKIYRSRHNQKYWNHQPYIGLGVAAHSFINNKRFWNCSHVSDYIYKLHHNNDPTEHSEILTREQQLIEWIFLGLRQKEGILIDKFEQHFSCSFHELFSSVLDELKAIGYIHVSPLTCCLTDAGRFYLNSIVQKMVDSF</sequence>
<feature type="domain" description="Radical SAM core" evidence="11">
    <location>
        <begin position="1"/>
        <end position="231"/>
    </location>
</feature>
<keyword evidence="5 10" id="KW-0949">S-adenosyl-L-methionine</keyword>
<comment type="caution">
    <text evidence="12">The sequence shown here is derived from an EMBL/GenBank/DDBJ whole genome shotgun (WGS) entry which is preliminary data.</text>
</comment>
<dbReference type="PANTHER" id="PTHR13932">
    <property type="entry name" value="COPROPORPHYRINIGEN III OXIDASE"/>
    <property type="match status" value="1"/>
</dbReference>
<organism evidence="12 13">
    <name type="scientific">Candidatus Magnetoglobus multicellularis str. Araruama</name>
    <dbReference type="NCBI Taxonomy" id="890399"/>
    <lineage>
        <taxon>Bacteria</taxon>
        <taxon>Pseudomonadati</taxon>
        <taxon>Thermodesulfobacteriota</taxon>
        <taxon>Desulfobacteria</taxon>
        <taxon>Desulfobacterales</taxon>
        <taxon>Desulfobacteraceae</taxon>
        <taxon>Candidatus Magnetoglobus</taxon>
    </lineage>
</organism>
<evidence type="ECO:0000313" key="12">
    <source>
        <dbReference type="EMBL" id="ETR72026.1"/>
    </source>
</evidence>
<keyword evidence="6 10" id="KW-0479">Metal-binding</keyword>
<dbReference type="InterPro" id="IPR034505">
    <property type="entry name" value="Coproporphyrinogen-III_oxidase"/>
</dbReference>
<dbReference type="GO" id="GO:0004109">
    <property type="term" value="F:coproporphyrinogen oxidase activity"/>
    <property type="evidence" value="ECO:0007669"/>
    <property type="project" value="InterPro"/>
</dbReference>
<dbReference type="AlphaFoldDB" id="A0A1V1PB69"/>
<keyword evidence="4 10" id="KW-0349">Heme</keyword>
<comment type="cofactor">
    <cofactor evidence="1">
        <name>[4Fe-4S] cluster</name>
        <dbReference type="ChEBI" id="CHEBI:49883"/>
    </cofactor>
</comment>
<dbReference type="GO" id="GO:0046872">
    <property type="term" value="F:metal ion binding"/>
    <property type="evidence" value="ECO:0007669"/>
    <property type="project" value="UniProtKB-UniRule"/>
</dbReference>
<keyword evidence="7 10" id="KW-0408">Iron</keyword>
<dbReference type="SFLD" id="SFLDG01065">
    <property type="entry name" value="anaerobic_coproporphyrinogen-I"/>
    <property type="match status" value="1"/>
</dbReference>
<dbReference type="SFLD" id="SFLDF00562">
    <property type="entry name" value="HemN-like__clustered_with_heat"/>
    <property type="match status" value="1"/>
</dbReference>
<dbReference type="Pfam" id="PF06969">
    <property type="entry name" value="HemN_C"/>
    <property type="match status" value="1"/>
</dbReference>
<dbReference type="CDD" id="cd01335">
    <property type="entry name" value="Radical_SAM"/>
    <property type="match status" value="1"/>
</dbReference>
<dbReference type="InterPro" id="IPR058240">
    <property type="entry name" value="rSAM_sf"/>
</dbReference>
<comment type="similarity">
    <text evidence="2">Belongs to the anaerobic coproporphyrinogen-III oxidase family. HemW subfamily.</text>
</comment>
<dbReference type="SFLD" id="SFLDS00029">
    <property type="entry name" value="Radical_SAM"/>
    <property type="match status" value="1"/>
</dbReference>
<dbReference type="Pfam" id="PF04055">
    <property type="entry name" value="Radical_SAM"/>
    <property type="match status" value="1"/>
</dbReference>
<dbReference type="InterPro" id="IPR006638">
    <property type="entry name" value="Elp3/MiaA/NifB-like_rSAM"/>
</dbReference>
<evidence type="ECO:0000256" key="4">
    <source>
        <dbReference type="ARBA" id="ARBA00022617"/>
    </source>
</evidence>
<evidence type="ECO:0000259" key="11">
    <source>
        <dbReference type="PROSITE" id="PS51918"/>
    </source>
</evidence>
<dbReference type="SFLD" id="SFLDF00288">
    <property type="entry name" value="HemN-like__clustered_with_nucl"/>
    <property type="match status" value="1"/>
</dbReference>
<dbReference type="InterPro" id="IPR010723">
    <property type="entry name" value="HemN_C"/>
</dbReference>
<evidence type="ECO:0000256" key="6">
    <source>
        <dbReference type="ARBA" id="ARBA00022723"/>
    </source>
</evidence>
<dbReference type="SMART" id="SM00729">
    <property type="entry name" value="Elp3"/>
    <property type="match status" value="1"/>
</dbReference>
<dbReference type="PANTHER" id="PTHR13932:SF5">
    <property type="entry name" value="RADICAL S-ADENOSYL METHIONINE DOMAIN-CONTAINING PROTEIN 1, MITOCHONDRIAL"/>
    <property type="match status" value="1"/>
</dbReference>
<accession>A0A1V1PB69</accession>
<dbReference type="InterPro" id="IPR004559">
    <property type="entry name" value="HemW-like"/>
</dbReference>
<evidence type="ECO:0000256" key="8">
    <source>
        <dbReference type="ARBA" id="ARBA00023014"/>
    </source>
</evidence>
<evidence type="ECO:0000256" key="2">
    <source>
        <dbReference type="ARBA" id="ARBA00006100"/>
    </source>
</evidence>
<gene>
    <name evidence="12" type="ORF">OMM_02029</name>
</gene>
<evidence type="ECO:0000256" key="9">
    <source>
        <dbReference type="ARBA" id="ARBA00023186"/>
    </source>
</evidence>